<feature type="domain" description="GH18" evidence="4">
    <location>
        <begin position="73"/>
        <end position="394"/>
    </location>
</feature>
<dbReference type="EMBL" id="FNPI01000001">
    <property type="protein sequence ID" value="SDY28036.1"/>
    <property type="molecule type" value="Genomic_DNA"/>
</dbReference>
<feature type="transmembrane region" description="Helical" evidence="2">
    <location>
        <begin position="46"/>
        <end position="67"/>
    </location>
</feature>
<evidence type="ECO:0000259" key="3">
    <source>
        <dbReference type="PROSITE" id="PS51781"/>
    </source>
</evidence>
<dbReference type="PROSITE" id="PS51781">
    <property type="entry name" value="SH3B"/>
    <property type="match status" value="1"/>
</dbReference>
<dbReference type="SMART" id="SM00287">
    <property type="entry name" value="SH3b"/>
    <property type="match status" value="1"/>
</dbReference>
<dbReference type="PANTHER" id="PTHR46066">
    <property type="entry name" value="CHITINASE DOMAIN-CONTAINING PROTEIN 1 FAMILY MEMBER"/>
    <property type="match status" value="1"/>
</dbReference>
<dbReference type="Pfam" id="PF13860">
    <property type="entry name" value="FlgD_ig"/>
    <property type="match status" value="1"/>
</dbReference>
<dbReference type="STRING" id="1503961.SAMN05421736_101851"/>
<dbReference type="Proteomes" id="UP000198935">
    <property type="component" value="Unassembled WGS sequence"/>
</dbReference>
<evidence type="ECO:0000313" key="6">
    <source>
        <dbReference type="Proteomes" id="UP000198935"/>
    </source>
</evidence>
<gene>
    <name evidence="5" type="ORF">SAMN05421736_101851</name>
</gene>
<dbReference type="Pfam" id="PF00704">
    <property type="entry name" value="Glyco_hydro_18"/>
    <property type="match status" value="1"/>
</dbReference>
<dbReference type="InterPro" id="IPR025965">
    <property type="entry name" value="FlgD/Vpr_Ig-like"/>
</dbReference>
<keyword evidence="2" id="KW-1133">Transmembrane helix</keyword>
<keyword evidence="6" id="KW-1185">Reference proteome</keyword>
<organism evidence="5 6">
    <name type="scientific">Evansella caseinilytica</name>
    <dbReference type="NCBI Taxonomy" id="1503961"/>
    <lineage>
        <taxon>Bacteria</taxon>
        <taxon>Bacillati</taxon>
        <taxon>Bacillota</taxon>
        <taxon>Bacilli</taxon>
        <taxon>Bacillales</taxon>
        <taxon>Bacillaceae</taxon>
        <taxon>Evansella</taxon>
    </lineage>
</organism>
<dbReference type="AlphaFoldDB" id="A0A1H3IJS6"/>
<name>A0A1H3IJS6_9BACI</name>
<dbReference type="Pfam" id="PF08239">
    <property type="entry name" value="SH3_3"/>
    <property type="match status" value="1"/>
</dbReference>
<reference evidence="6" key="1">
    <citation type="submission" date="2016-10" db="EMBL/GenBank/DDBJ databases">
        <authorList>
            <person name="Varghese N."/>
            <person name="Submissions S."/>
        </authorList>
    </citation>
    <scope>NUCLEOTIDE SEQUENCE [LARGE SCALE GENOMIC DNA]</scope>
    <source>
        <strain evidence="6">SP</strain>
    </source>
</reference>
<sequence>MGKYLVIVFSYSILFLFLILKARFIDFDKTTCGLPAARGDSHLKKVFSIFLIFTMLSAIFPVTLAGASSQKFNMTYVYFGNTDTFIRNVDHIGGSLHVAAPSYFDLHPDGSLKLTHQFDTRFIQEMHNRGVKVVPFISNHWDRMLGRAALQNREKLSTQIANAVQQYNLDGVNVDIENVTEVDKDAFTDFVRLLREKIPAAKEVSVAVAANPNGWTKGWHGSYDYAKLAQHADYLMLMAYDESYEWGPVGPVASLPWVERSIQAVLKHAPPEKVVLGVPFFGRYWVEGQTHGGIGLSNHRVEEIVARYQGTVRFDQTAKSPVATFTINASDPKTVVGSRTLAPGNYTLWFENAESLQHKIDLIHKYQLKGMGSWSLGQEQSGIWPELNRFLNGTEAAPTQPEPVENPITEPVIEQPQPNNQSGSKKDTTPPGIKNKKTSYQSKNHQVTLSYHIDEPAAVTTSVRDSSGKLLRTLENKVSKRAGTHTATWNAANVKNGRYTFRIVATDASNNTRTVNHQHQLVKANTKSGKVNASTLNVRAKATTNSRVIGTLKRNATVTIISQQGNWYKINYGKTTGYISSKYVKNVR</sequence>
<dbReference type="Gene3D" id="2.60.40.4070">
    <property type="match status" value="1"/>
</dbReference>
<dbReference type="GO" id="GO:0005975">
    <property type="term" value="P:carbohydrate metabolic process"/>
    <property type="evidence" value="ECO:0007669"/>
    <property type="project" value="InterPro"/>
</dbReference>
<dbReference type="InterPro" id="IPR017853">
    <property type="entry name" value="GH"/>
</dbReference>
<dbReference type="Gene3D" id="3.10.50.10">
    <property type="match status" value="1"/>
</dbReference>
<dbReference type="InterPro" id="IPR003646">
    <property type="entry name" value="SH3-like_bac-type"/>
</dbReference>
<dbReference type="PANTHER" id="PTHR46066:SF2">
    <property type="entry name" value="CHITINASE DOMAIN-CONTAINING PROTEIN 1"/>
    <property type="match status" value="1"/>
</dbReference>
<feature type="transmembrane region" description="Helical" evidence="2">
    <location>
        <begin position="6"/>
        <end position="25"/>
    </location>
</feature>
<keyword evidence="2" id="KW-0472">Membrane</keyword>
<dbReference type="SMART" id="SM00636">
    <property type="entry name" value="Glyco_18"/>
    <property type="match status" value="1"/>
</dbReference>
<evidence type="ECO:0000256" key="2">
    <source>
        <dbReference type="SAM" id="Phobius"/>
    </source>
</evidence>
<accession>A0A1H3IJS6</accession>
<dbReference type="InterPro" id="IPR001223">
    <property type="entry name" value="Glyco_hydro18_cat"/>
</dbReference>
<dbReference type="InterPro" id="IPR011583">
    <property type="entry name" value="Chitinase_II/V-like_cat"/>
</dbReference>
<feature type="region of interest" description="Disordered" evidence="1">
    <location>
        <begin position="394"/>
        <end position="443"/>
    </location>
</feature>
<keyword evidence="2" id="KW-0812">Transmembrane</keyword>
<dbReference type="Gene3D" id="3.20.20.80">
    <property type="entry name" value="Glycosidases"/>
    <property type="match status" value="1"/>
</dbReference>
<dbReference type="PROSITE" id="PS51910">
    <property type="entry name" value="GH18_2"/>
    <property type="match status" value="1"/>
</dbReference>
<proteinExistence type="predicted"/>
<dbReference type="GO" id="GO:0008061">
    <property type="term" value="F:chitin binding"/>
    <property type="evidence" value="ECO:0007669"/>
    <property type="project" value="InterPro"/>
</dbReference>
<dbReference type="InterPro" id="IPR029070">
    <property type="entry name" value="Chitinase_insertion_sf"/>
</dbReference>
<evidence type="ECO:0000259" key="4">
    <source>
        <dbReference type="PROSITE" id="PS51910"/>
    </source>
</evidence>
<dbReference type="SUPFAM" id="SSF51445">
    <property type="entry name" value="(Trans)glycosidases"/>
    <property type="match status" value="1"/>
</dbReference>
<protein>
    <submittedName>
        <fullName evidence="5">Spore germination protein YaaH</fullName>
    </submittedName>
</protein>
<dbReference type="Gene3D" id="2.30.30.40">
    <property type="entry name" value="SH3 Domains"/>
    <property type="match status" value="1"/>
</dbReference>
<evidence type="ECO:0000256" key="1">
    <source>
        <dbReference type="SAM" id="MobiDB-lite"/>
    </source>
</evidence>
<feature type="domain" description="SH3b" evidence="3">
    <location>
        <begin position="526"/>
        <end position="588"/>
    </location>
</feature>
<evidence type="ECO:0000313" key="5">
    <source>
        <dbReference type="EMBL" id="SDY28036.1"/>
    </source>
</evidence>